<dbReference type="EMBL" id="CP015596">
    <property type="protein sequence ID" value="ANE81416.1"/>
    <property type="molecule type" value="Genomic_DNA"/>
</dbReference>
<keyword evidence="1" id="KW-1133">Transmembrane helix</keyword>
<accession>A0A172UQX1</accession>
<evidence type="ECO:0000313" key="2">
    <source>
        <dbReference type="EMBL" id="ANE81416.1"/>
    </source>
</evidence>
<dbReference type="Proteomes" id="UP000077143">
    <property type="component" value="Chromosome"/>
</dbReference>
<keyword evidence="1" id="KW-0472">Membrane</keyword>
<keyword evidence="3" id="KW-1185">Reference proteome</keyword>
<name>A0A172UQX1_9MYCO</name>
<dbReference type="KEGG" id="madi:A7U43_20845"/>
<evidence type="ECO:0008006" key="4">
    <source>
        <dbReference type="Google" id="ProtNLM"/>
    </source>
</evidence>
<dbReference type="OrthoDB" id="5125307at2"/>
<dbReference type="STRING" id="1682113.A7U43_20845"/>
<organism evidence="2 3">
    <name type="scientific">Mycobacterium adipatum</name>
    <dbReference type="NCBI Taxonomy" id="1682113"/>
    <lineage>
        <taxon>Bacteria</taxon>
        <taxon>Bacillati</taxon>
        <taxon>Actinomycetota</taxon>
        <taxon>Actinomycetes</taxon>
        <taxon>Mycobacteriales</taxon>
        <taxon>Mycobacteriaceae</taxon>
        <taxon>Mycobacterium</taxon>
    </lineage>
</organism>
<dbReference type="AlphaFoldDB" id="A0A172UQX1"/>
<proteinExistence type="predicted"/>
<dbReference type="RefSeq" id="WP_067999018.1">
    <property type="nucleotide sequence ID" value="NZ_CP015596.1"/>
</dbReference>
<sequence length="78" mass="8138">MAGKAWRDLPPAGKATIIAVTALDAGLRAWALRDLAGRDAAEVNGPRWLWSGALGMVTSAGVLPAAYLLRGRKPAQLS</sequence>
<gene>
    <name evidence="2" type="ORF">A7U43_20845</name>
</gene>
<feature type="transmembrane region" description="Helical" evidence="1">
    <location>
        <begin position="48"/>
        <end position="69"/>
    </location>
</feature>
<protein>
    <recommendedName>
        <fullName evidence="4">DUF5652 domain-containing protein</fullName>
    </recommendedName>
</protein>
<evidence type="ECO:0000313" key="3">
    <source>
        <dbReference type="Proteomes" id="UP000077143"/>
    </source>
</evidence>
<evidence type="ECO:0000256" key="1">
    <source>
        <dbReference type="SAM" id="Phobius"/>
    </source>
</evidence>
<reference evidence="2 3" key="1">
    <citation type="submission" date="2016-05" db="EMBL/GenBank/DDBJ databases">
        <title>Complete genome sequence of a phthalic acid esters degrading Mycobacterium sp. YC-RL4.</title>
        <authorList>
            <person name="Ren L."/>
            <person name="Fan S."/>
            <person name="Ruth N."/>
            <person name="Jia Y."/>
            <person name="Wang J."/>
            <person name="Qiao C."/>
        </authorList>
    </citation>
    <scope>NUCLEOTIDE SEQUENCE [LARGE SCALE GENOMIC DNA]</scope>
    <source>
        <strain evidence="2 3">YC-RL4</strain>
    </source>
</reference>
<keyword evidence="1" id="KW-0812">Transmembrane</keyword>